<evidence type="ECO:0000256" key="2">
    <source>
        <dbReference type="ARBA" id="ARBA00004613"/>
    </source>
</evidence>
<dbReference type="InterPro" id="IPR001029">
    <property type="entry name" value="Flagellin_N"/>
</dbReference>
<comment type="caution">
    <text evidence="8">The sequence shown here is derived from an EMBL/GenBank/DDBJ whole genome shotgun (WGS) entry which is preliminary data.</text>
</comment>
<evidence type="ECO:0000259" key="7">
    <source>
        <dbReference type="Pfam" id="PF00700"/>
    </source>
</evidence>
<reference evidence="8" key="1">
    <citation type="submission" date="2022-01" db="EMBL/GenBank/DDBJ databases">
        <title>Whole genome-based taxonomy of the Shewanellaceae.</title>
        <authorList>
            <person name="Martin-Rodriguez A.J."/>
        </authorList>
    </citation>
    <scope>NUCLEOTIDE SEQUENCE</scope>
    <source>
        <strain evidence="8">KCTC 23973</strain>
    </source>
</reference>
<accession>A0A9X1ZDN2</accession>
<dbReference type="InterPro" id="IPR001492">
    <property type="entry name" value="Flagellin"/>
</dbReference>
<keyword evidence="8" id="KW-0966">Cell projection</keyword>
<dbReference type="SUPFAM" id="SSF64518">
    <property type="entry name" value="Phase 1 flagellin"/>
    <property type="match status" value="1"/>
</dbReference>
<comment type="subcellular location">
    <subcellularLocation>
        <location evidence="1">Bacterial flagellum</location>
    </subcellularLocation>
    <subcellularLocation>
        <location evidence="2">Secreted</location>
    </subcellularLocation>
</comment>
<evidence type="ECO:0000313" key="9">
    <source>
        <dbReference type="Proteomes" id="UP001139293"/>
    </source>
</evidence>
<dbReference type="EMBL" id="JAKILB010000008">
    <property type="protein sequence ID" value="MCL1139646.1"/>
    <property type="molecule type" value="Genomic_DNA"/>
</dbReference>
<evidence type="ECO:0000259" key="6">
    <source>
        <dbReference type="Pfam" id="PF00669"/>
    </source>
</evidence>
<protein>
    <submittedName>
        <fullName evidence="8">Flagellar hook-associated protein FlgL</fullName>
    </submittedName>
</protein>
<dbReference type="PANTHER" id="PTHR42792:SF1">
    <property type="entry name" value="FLAGELLAR HOOK-ASSOCIATED PROTEIN 3"/>
    <property type="match status" value="1"/>
</dbReference>
<dbReference type="GO" id="GO:0005576">
    <property type="term" value="C:extracellular region"/>
    <property type="evidence" value="ECO:0007669"/>
    <property type="project" value="UniProtKB-SubCell"/>
</dbReference>
<dbReference type="NCBIfam" id="TIGR02550">
    <property type="entry name" value="flagell_flgL"/>
    <property type="match status" value="1"/>
</dbReference>
<dbReference type="AlphaFoldDB" id="A0A9X1ZDN2"/>
<keyword evidence="9" id="KW-1185">Reference proteome</keyword>
<dbReference type="InterPro" id="IPR013384">
    <property type="entry name" value="Flagell_FlgL"/>
</dbReference>
<evidence type="ECO:0000313" key="8">
    <source>
        <dbReference type="EMBL" id="MCL1139646.1"/>
    </source>
</evidence>
<evidence type="ECO:0000256" key="1">
    <source>
        <dbReference type="ARBA" id="ARBA00004365"/>
    </source>
</evidence>
<name>A0A9X1ZDN2_9GAMM</name>
<evidence type="ECO:0000256" key="3">
    <source>
        <dbReference type="ARBA" id="ARBA00005709"/>
    </source>
</evidence>
<gene>
    <name evidence="8" type="primary">flgL</name>
    <name evidence="8" type="ORF">L2740_13940</name>
</gene>
<organism evidence="8 9">
    <name type="scientific">Shewanella pneumatophori</name>
    <dbReference type="NCBI Taxonomy" id="314092"/>
    <lineage>
        <taxon>Bacteria</taxon>
        <taxon>Pseudomonadati</taxon>
        <taxon>Pseudomonadota</taxon>
        <taxon>Gammaproteobacteria</taxon>
        <taxon>Alteromonadales</taxon>
        <taxon>Shewanellaceae</taxon>
        <taxon>Shewanella</taxon>
    </lineage>
</organism>
<dbReference type="Pfam" id="PF00669">
    <property type="entry name" value="Flagellin_N"/>
    <property type="match status" value="1"/>
</dbReference>
<feature type="domain" description="Flagellin C-terminal" evidence="7">
    <location>
        <begin position="313"/>
        <end position="395"/>
    </location>
</feature>
<feature type="domain" description="Flagellin N-terminal" evidence="6">
    <location>
        <begin position="3"/>
        <end position="141"/>
    </location>
</feature>
<sequence length="396" mass="42040">MRISTAQMFHQNINSVTNKQSQTSQIIEQLSTGKRVNTAGDDPVAAAGIGNLNQQNAVVDQFIKNIDYAKNRLSITESKLGSASTLASSAREQVLRAVNGTLTDSDRQTVADELRGTLDELMAIANSKDESGNYLFGGFNTGSQPFEFDASGNAIYKGDSGVRETVVASGTTIGANIPGDQAFMNAANGLGDYSVNYLAGQTGEFSVESAKVTDPATHMPDTFTFTMVGNDLEVRDSSNTVVTTVPAFDPNNPVSFNGMEVKLDGKPAAGDSFSLEHKPEVSLLDTINSAIALIEDPNMVNTPAGKSELAQMLNNIDSGMNQLDVARGSAGNSLKSLDSYAATHEEEKIVNNSALSMLEDLDYAEAITQLEQQQQALSAASSVFTKVGTVSLFDYI</sequence>
<comment type="similarity">
    <text evidence="3">Belongs to the bacterial flagellin family.</text>
</comment>
<dbReference type="GO" id="GO:0005198">
    <property type="term" value="F:structural molecule activity"/>
    <property type="evidence" value="ECO:0007669"/>
    <property type="project" value="InterPro"/>
</dbReference>
<evidence type="ECO:0000256" key="4">
    <source>
        <dbReference type="ARBA" id="ARBA00022525"/>
    </source>
</evidence>
<dbReference type="InterPro" id="IPR046358">
    <property type="entry name" value="Flagellin_C"/>
</dbReference>
<evidence type="ECO:0000256" key="5">
    <source>
        <dbReference type="ARBA" id="ARBA00023143"/>
    </source>
</evidence>
<keyword evidence="8" id="KW-0282">Flagellum</keyword>
<dbReference type="RefSeq" id="WP_248950758.1">
    <property type="nucleotide sequence ID" value="NZ_JAKILB010000008.1"/>
</dbReference>
<dbReference type="Proteomes" id="UP001139293">
    <property type="component" value="Unassembled WGS sequence"/>
</dbReference>
<keyword evidence="5" id="KW-0975">Bacterial flagellum</keyword>
<dbReference type="Gene3D" id="1.20.1330.10">
    <property type="entry name" value="f41 fragment of flagellin, N-terminal domain"/>
    <property type="match status" value="2"/>
</dbReference>
<proteinExistence type="inferred from homology"/>
<dbReference type="GO" id="GO:0009424">
    <property type="term" value="C:bacterial-type flagellum hook"/>
    <property type="evidence" value="ECO:0007669"/>
    <property type="project" value="InterPro"/>
</dbReference>
<dbReference type="GO" id="GO:0071973">
    <property type="term" value="P:bacterial-type flagellum-dependent cell motility"/>
    <property type="evidence" value="ECO:0007669"/>
    <property type="project" value="InterPro"/>
</dbReference>
<keyword evidence="4" id="KW-0964">Secreted</keyword>
<dbReference type="PANTHER" id="PTHR42792">
    <property type="entry name" value="FLAGELLIN"/>
    <property type="match status" value="1"/>
</dbReference>
<keyword evidence="8" id="KW-0969">Cilium</keyword>
<dbReference type="Pfam" id="PF00700">
    <property type="entry name" value="Flagellin_C"/>
    <property type="match status" value="1"/>
</dbReference>